<organism evidence="1 2">
    <name type="scientific">Caerostris extrusa</name>
    <name type="common">Bark spider</name>
    <name type="synonym">Caerostris bankana</name>
    <dbReference type="NCBI Taxonomy" id="172846"/>
    <lineage>
        <taxon>Eukaryota</taxon>
        <taxon>Metazoa</taxon>
        <taxon>Ecdysozoa</taxon>
        <taxon>Arthropoda</taxon>
        <taxon>Chelicerata</taxon>
        <taxon>Arachnida</taxon>
        <taxon>Araneae</taxon>
        <taxon>Araneomorphae</taxon>
        <taxon>Entelegynae</taxon>
        <taxon>Araneoidea</taxon>
        <taxon>Araneidae</taxon>
        <taxon>Caerostris</taxon>
    </lineage>
</organism>
<reference evidence="1 2" key="1">
    <citation type="submission" date="2021-06" db="EMBL/GenBank/DDBJ databases">
        <title>Caerostris extrusa draft genome.</title>
        <authorList>
            <person name="Kono N."/>
            <person name="Arakawa K."/>
        </authorList>
    </citation>
    <scope>NUCLEOTIDE SEQUENCE [LARGE SCALE GENOMIC DNA]</scope>
</reference>
<name>A0AAV4UHU5_CAEEX</name>
<dbReference type="AlphaFoldDB" id="A0AAV4UHU5"/>
<accession>A0AAV4UHU5</accession>
<comment type="caution">
    <text evidence="1">The sequence shown here is derived from an EMBL/GenBank/DDBJ whole genome shotgun (WGS) entry which is preliminary data.</text>
</comment>
<protein>
    <recommendedName>
        <fullName evidence="3">Maturase K</fullName>
    </recommendedName>
</protein>
<gene>
    <name evidence="1" type="ORF">CEXT_129251</name>
</gene>
<evidence type="ECO:0008006" key="3">
    <source>
        <dbReference type="Google" id="ProtNLM"/>
    </source>
</evidence>
<dbReference type="EMBL" id="BPLR01012905">
    <property type="protein sequence ID" value="GIY57415.1"/>
    <property type="molecule type" value="Genomic_DNA"/>
</dbReference>
<evidence type="ECO:0000313" key="2">
    <source>
        <dbReference type="Proteomes" id="UP001054945"/>
    </source>
</evidence>
<keyword evidence="2" id="KW-1185">Reference proteome</keyword>
<proteinExistence type="predicted"/>
<evidence type="ECO:0000313" key="1">
    <source>
        <dbReference type="EMBL" id="GIY57415.1"/>
    </source>
</evidence>
<sequence length="317" mass="36198">MGWAQKDCYINAYISSEDRNMRNLERNVLPQIFFIPSSEEKKKRKRRGENKERVFQKHLLKALTKQIEEELFYPNSPENSSSYSSGNNTPLINSPEKKSHFRPCYFIFFFSCSCSSSYSDHFPNSRSSCRSQLRTLEAPQCPGVLNNGQRHELTALKSFSSLLLIQLRPESSDLLKWTLSLSKLALAKNMSSCVSLRYGYGGSQKPIMVWAQKILIAIRKRRKAPHCPSVLNNGQRYNDGHKISFLASTNPIVPREHRSFKVDSLSLNSPWQKRCHLVCHYAAAAAAATRIIFPNSRSSCRSQLRTEEGTALSQRLE</sequence>
<dbReference type="Proteomes" id="UP001054945">
    <property type="component" value="Unassembled WGS sequence"/>
</dbReference>